<gene>
    <name evidence="1" type="ORF">BCR33DRAFT_713335</name>
</gene>
<dbReference type="EMBL" id="MCGO01000007">
    <property type="protein sequence ID" value="ORY50566.1"/>
    <property type="molecule type" value="Genomic_DNA"/>
</dbReference>
<organism evidence="1 2">
    <name type="scientific">Rhizoclosmatium globosum</name>
    <dbReference type="NCBI Taxonomy" id="329046"/>
    <lineage>
        <taxon>Eukaryota</taxon>
        <taxon>Fungi</taxon>
        <taxon>Fungi incertae sedis</taxon>
        <taxon>Chytridiomycota</taxon>
        <taxon>Chytridiomycota incertae sedis</taxon>
        <taxon>Chytridiomycetes</taxon>
        <taxon>Chytridiales</taxon>
        <taxon>Chytriomycetaceae</taxon>
        <taxon>Rhizoclosmatium</taxon>
    </lineage>
</organism>
<name>A0A1Y2CUJ6_9FUNG</name>
<reference evidence="1 2" key="1">
    <citation type="submission" date="2016-07" db="EMBL/GenBank/DDBJ databases">
        <title>Pervasive Adenine N6-methylation of Active Genes in Fungi.</title>
        <authorList>
            <consortium name="DOE Joint Genome Institute"/>
            <person name="Mondo S.J."/>
            <person name="Dannebaum R.O."/>
            <person name="Kuo R.C."/>
            <person name="Labutti K."/>
            <person name="Haridas S."/>
            <person name="Kuo A."/>
            <person name="Salamov A."/>
            <person name="Ahrendt S.R."/>
            <person name="Lipzen A."/>
            <person name="Sullivan W."/>
            <person name="Andreopoulos W.B."/>
            <person name="Clum A."/>
            <person name="Lindquist E."/>
            <person name="Daum C."/>
            <person name="Ramamoorthy G.K."/>
            <person name="Gryganskyi A."/>
            <person name="Culley D."/>
            <person name="Magnuson J.K."/>
            <person name="James T.Y."/>
            <person name="O'Malley M.A."/>
            <person name="Stajich J.E."/>
            <person name="Spatafora J.W."/>
            <person name="Visel A."/>
            <person name="Grigoriev I.V."/>
        </authorList>
    </citation>
    <scope>NUCLEOTIDE SEQUENCE [LARGE SCALE GENOMIC DNA]</scope>
    <source>
        <strain evidence="1 2">JEL800</strain>
    </source>
</reference>
<keyword evidence="2" id="KW-1185">Reference proteome</keyword>
<accession>A0A1Y2CUJ6</accession>
<evidence type="ECO:0000313" key="2">
    <source>
        <dbReference type="Proteomes" id="UP000193642"/>
    </source>
</evidence>
<dbReference type="OrthoDB" id="10386706at2759"/>
<protein>
    <submittedName>
        <fullName evidence="1">Uncharacterized protein</fullName>
    </submittedName>
</protein>
<sequence length="69" mass="8190">MEKWKSQVEELKRTQNQRGFRELTRLNRKQFKLVQLSKLLRPEGFHGVRLEGFGFTPKQFGSQHTTVSD</sequence>
<comment type="caution">
    <text evidence="1">The sequence shown here is derived from an EMBL/GenBank/DDBJ whole genome shotgun (WGS) entry which is preliminary data.</text>
</comment>
<evidence type="ECO:0000313" key="1">
    <source>
        <dbReference type="EMBL" id="ORY50566.1"/>
    </source>
</evidence>
<proteinExistence type="predicted"/>
<dbReference type="AlphaFoldDB" id="A0A1Y2CUJ6"/>
<dbReference type="Proteomes" id="UP000193642">
    <property type="component" value="Unassembled WGS sequence"/>
</dbReference>